<dbReference type="HOGENOM" id="CLU_016472_1_1_1"/>
<feature type="binding site" evidence="4">
    <location>
        <position position="311"/>
    </location>
    <ligand>
        <name>Fe cation</name>
        <dbReference type="ChEBI" id="CHEBI:24875"/>
        <note>catalytic</note>
    </ligand>
</feature>
<dbReference type="GO" id="GO:0042574">
    <property type="term" value="P:retinal metabolic process"/>
    <property type="evidence" value="ECO:0007669"/>
    <property type="project" value="TreeGrafter"/>
</dbReference>
<protein>
    <submittedName>
        <fullName evidence="5">Uncharacterized protein</fullName>
    </submittedName>
</protein>
<dbReference type="GO" id="GO:0046872">
    <property type="term" value="F:metal ion binding"/>
    <property type="evidence" value="ECO:0007669"/>
    <property type="project" value="UniProtKB-KW"/>
</dbReference>
<feature type="binding site" evidence="4">
    <location>
        <position position="177"/>
    </location>
    <ligand>
        <name>Fe cation</name>
        <dbReference type="ChEBI" id="CHEBI:24875"/>
        <note>catalytic</note>
    </ligand>
</feature>
<comment type="similarity">
    <text evidence="1">Belongs to the carotenoid oxygenase family.</text>
</comment>
<feature type="binding site" evidence="4">
    <location>
        <position position="517"/>
    </location>
    <ligand>
        <name>Fe cation</name>
        <dbReference type="ChEBI" id="CHEBI:24875"/>
        <note>catalytic</note>
    </ligand>
</feature>
<reference evidence="6" key="1">
    <citation type="submission" date="2003-08" db="EMBL/GenBank/DDBJ databases">
        <authorList>
            <person name="Birren B."/>
            <person name="Nusbaum C."/>
            <person name="Abebe A."/>
            <person name="Abouelleil A."/>
            <person name="Adekoya E."/>
            <person name="Ait-zahra M."/>
            <person name="Allen N."/>
            <person name="Allen T."/>
            <person name="An P."/>
            <person name="Anderson M."/>
            <person name="Anderson S."/>
            <person name="Arachchi H."/>
            <person name="Armbruster J."/>
            <person name="Bachantsang P."/>
            <person name="Baldwin J."/>
            <person name="Barry A."/>
            <person name="Bayul T."/>
            <person name="Blitshsteyn B."/>
            <person name="Bloom T."/>
            <person name="Blye J."/>
            <person name="Boguslavskiy L."/>
            <person name="Borowsky M."/>
            <person name="Boukhgalter B."/>
            <person name="Brunache A."/>
            <person name="Butler J."/>
            <person name="Calixte N."/>
            <person name="Calvo S."/>
            <person name="Camarata J."/>
            <person name="Campo K."/>
            <person name="Chang J."/>
            <person name="Cheshatsang Y."/>
            <person name="Citroen M."/>
            <person name="Collymore A."/>
            <person name="Considine T."/>
            <person name="Cook A."/>
            <person name="Cooke P."/>
            <person name="Corum B."/>
            <person name="Cuomo C."/>
            <person name="David R."/>
            <person name="Dawoe T."/>
            <person name="Degray S."/>
            <person name="Dodge S."/>
            <person name="Dooley K."/>
            <person name="Dorje P."/>
            <person name="Dorjee K."/>
            <person name="Dorris L."/>
            <person name="Duffey N."/>
            <person name="Dupes A."/>
            <person name="Elkins T."/>
            <person name="Engels R."/>
            <person name="Erickson J."/>
            <person name="Farina A."/>
            <person name="Faro S."/>
            <person name="Ferreira P."/>
            <person name="Fischer H."/>
            <person name="Fitzgerald M."/>
            <person name="Foley K."/>
            <person name="Gage D."/>
            <person name="Galagan J."/>
            <person name="Gearin G."/>
            <person name="Gnerre S."/>
            <person name="Gnirke A."/>
            <person name="Goyette A."/>
            <person name="Graham J."/>
            <person name="Grandbois E."/>
            <person name="Gyaltsen K."/>
            <person name="Hafez N."/>
            <person name="Hagopian D."/>
            <person name="Hagos B."/>
            <person name="Hall J."/>
            <person name="Hatcher B."/>
            <person name="Heller A."/>
            <person name="Higgins H."/>
            <person name="Honan T."/>
            <person name="Horn A."/>
            <person name="Houde N."/>
            <person name="Hughes L."/>
            <person name="Hulme W."/>
            <person name="Husby E."/>
            <person name="Iliev I."/>
            <person name="Jaffe D."/>
            <person name="Jones C."/>
            <person name="Kamal M."/>
            <person name="Kamat A."/>
            <person name="Kamvysselis M."/>
            <person name="Karlsson E."/>
            <person name="Kells C."/>
            <person name="Kieu A."/>
            <person name="Kisner P."/>
            <person name="Kodira C."/>
            <person name="Kulbokas E."/>
            <person name="Labutti K."/>
            <person name="Lama D."/>
            <person name="Landers T."/>
            <person name="Leger J."/>
            <person name="Levine S."/>
            <person name="Lewis D."/>
            <person name="Lewis T."/>
            <person name="Lindblad-toh K."/>
            <person name="Liu X."/>
            <person name="Lokyitsang T."/>
            <person name="Lokyitsang Y."/>
            <person name="Lucien O."/>
            <person name="Lui A."/>
            <person name="Ma L.J."/>
            <person name="Mabbitt R."/>
            <person name="Macdonald J."/>
            <person name="Maclean C."/>
            <person name="Major J."/>
            <person name="Manning J."/>
            <person name="Marabella R."/>
            <person name="Maru K."/>
            <person name="Matthews C."/>
            <person name="Mauceli E."/>
            <person name="Mccarthy M."/>
            <person name="Mcdonough S."/>
            <person name="Mcghee T."/>
            <person name="Meldrim J."/>
            <person name="Meneus L."/>
            <person name="Mesirov J."/>
            <person name="Mihalev A."/>
            <person name="Mihova T."/>
            <person name="Mikkelsen T."/>
            <person name="Mlenga V."/>
            <person name="Moru K."/>
            <person name="Mozes J."/>
            <person name="Mulrain L."/>
            <person name="Munson G."/>
            <person name="Naylor J."/>
            <person name="Newes C."/>
            <person name="Nguyen C."/>
            <person name="Nguyen N."/>
            <person name="Nguyen T."/>
            <person name="Nicol R."/>
            <person name="Nielsen C."/>
            <person name="Nizzari M."/>
            <person name="Norbu C."/>
            <person name="Norbu N."/>
            <person name="O'donnell P."/>
            <person name="Okoawo O."/>
            <person name="O'leary S."/>
            <person name="Omotosho B."/>
            <person name="O'neill K."/>
            <person name="Osman S."/>
            <person name="Parker S."/>
            <person name="Perrin D."/>
            <person name="Phunkhang P."/>
            <person name="Piqani B."/>
            <person name="Purcell S."/>
            <person name="Rachupka T."/>
            <person name="Ramasamy U."/>
            <person name="Rameau R."/>
            <person name="Ray V."/>
            <person name="Raymond C."/>
            <person name="Retta R."/>
            <person name="Richardson S."/>
            <person name="Rise C."/>
            <person name="Rodriguez J."/>
            <person name="Rogers J."/>
            <person name="Rogov P."/>
            <person name="Rutman M."/>
            <person name="Schupbach R."/>
            <person name="Seaman C."/>
            <person name="Settipalli S."/>
            <person name="Sharpe T."/>
            <person name="Sheridan J."/>
            <person name="Sherpa N."/>
            <person name="Shi J."/>
            <person name="Smirnov S."/>
            <person name="Smith C."/>
            <person name="Sougnez C."/>
            <person name="Spencer B."/>
            <person name="Stalker J."/>
            <person name="Stange-thomann N."/>
            <person name="Stavropoulos S."/>
            <person name="Stetson K."/>
            <person name="Stone C."/>
            <person name="Stone S."/>
            <person name="Stubbs M."/>
            <person name="Talamas J."/>
            <person name="Tchuinga P."/>
            <person name="Tenzing P."/>
            <person name="Tesfaye S."/>
            <person name="Theodore J."/>
            <person name="Thoulutsang Y."/>
            <person name="Topham K."/>
            <person name="Towey S."/>
            <person name="Tsamla T."/>
            <person name="Tsomo N."/>
            <person name="Vallee D."/>
            <person name="Vassiliev H."/>
            <person name="Venkataraman V."/>
            <person name="Vinson J."/>
            <person name="Vo A."/>
            <person name="Wade C."/>
            <person name="Wang S."/>
            <person name="Wangchuk T."/>
            <person name="Wangdi T."/>
            <person name="Whittaker C."/>
            <person name="Wilkinson J."/>
            <person name="Wu Y."/>
            <person name="Wyman D."/>
            <person name="Yadav S."/>
            <person name="Yang S."/>
            <person name="Yang X."/>
            <person name="Yeager S."/>
            <person name="Yee E."/>
            <person name="Young G."/>
            <person name="Zainoun J."/>
            <person name="Zembeck L."/>
            <person name="Zimmer A."/>
            <person name="Zody M."/>
            <person name="Lander E."/>
        </authorList>
    </citation>
    <scope>NUCLEOTIDE SEQUENCE [LARGE SCALE GENOMIC DNA]</scope>
</reference>
<keyword evidence="2 4" id="KW-0479">Metal-binding</keyword>
<dbReference type="GeneTree" id="ENSGT00950000182913"/>
<comment type="cofactor">
    <cofactor evidence="4">
        <name>Fe(2+)</name>
        <dbReference type="ChEBI" id="CHEBI:29033"/>
    </cofactor>
    <text evidence="4">Binds 1 Fe(2+) ion per subunit.</text>
</comment>
<proteinExistence type="inferred from homology"/>
<dbReference type="Pfam" id="PF03055">
    <property type="entry name" value="RPE65"/>
    <property type="match status" value="1"/>
</dbReference>
<evidence type="ECO:0000313" key="5">
    <source>
        <dbReference type="Ensembl" id="ENSCSAVP00000010944.1"/>
    </source>
</evidence>
<dbReference type="PANTHER" id="PTHR10543">
    <property type="entry name" value="BETA-CAROTENE DIOXYGENASE"/>
    <property type="match status" value="1"/>
</dbReference>
<keyword evidence="3 4" id="KW-0408">Iron</keyword>
<keyword evidence="6" id="KW-1185">Reference proteome</keyword>
<dbReference type="Proteomes" id="UP000007875">
    <property type="component" value="Unassembled WGS sequence"/>
</dbReference>
<dbReference type="eggNOG" id="KOG1285">
    <property type="taxonomic scope" value="Eukaryota"/>
</dbReference>
<dbReference type="GO" id="GO:0003834">
    <property type="term" value="F:beta-carotene 15,15'-dioxygenase activity"/>
    <property type="evidence" value="ECO:0007669"/>
    <property type="project" value="TreeGrafter"/>
</dbReference>
<accession>H2Z032</accession>
<name>H2Z032_CIOSA</name>
<feature type="binding site" evidence="4">
    <location>
        <position position="240"/>
    </location>
    <ligand>
        <name>Fe cation</name>
        <dbReference type="ChEBI" id="CHEBI:24875"/>
        <note>catalytic</note>
    </ligand>
</feature>
<evidence type="ECO:0000256" key="1">
    <source>
        <dbReference type="ARBA" id="ARBA00006787"/>
    </source>
</evidence>
<evidence type="ECO:0000256" key="3">
    <source>
        <dbReference type="ARBA" id="ARBA00023004"/>
    </source>
</evidence>
<dbReference type="InParanoid" id="H2Z032"/>
<reference evidence="5" key="3">
    <citation type="submission" date="2025-09" db="UniProtKB">
        <authorList>
            <consortium name="Ensembl"/>
        </authorList>
    </citation>
    <scope>IDENTIFICATION</scope>
</reference>
<evidence type="ECO:0000313" key="6">
    <source>
        <dbReference type="Proteomes" id="UP000007875"/>
    </source>
</evidence>
<dbReference type="GO" id="GO:0010436">
    <property type="term" value="F:carotenoid dioxygenase activity"/>
    <property type="evidence" value="ECO:0007669"/>
    <property type="project" value="TreeGrafter"/>
</dbReference>
<dbReference type="GO" id="GO:0016121">
    <property type="term" value="P:carotene catabolic process"/>
    <property type="evidence" value="ECO:0007669"/>
    <property type="project" value="TreeGrafter"/>
</dbReference>
<evidence type="ECO:0000256" key="2">
    <source>
        <dbReference type="ARBA" id="ARBA00022723"/>
    </source>
</evidence>
<dbReference type="InterPro" id="IPR004294">
    <property type="entry name" value="Carotenoid_Oase"/>
</dbReference>
<dbReference type="Ensembl" id="ENSCSAVT00000011075.1">
    <property type="protein sequence ID" value="ENSCSAVP00000010944.1"/>
    <property type="gene ID" value="ENSCSAVG00000006411.1"/>
</dbReference>
<dbReference type="AlphaFoldDB" id="H2Z032"/>
<dbReference type="OMA" id="AIMHSFA"/>
<dbReference type="PANTHER" id="PTHR10543:SF132">
    <property type="entry name" value="BETA,BETA-CAROTENE 15,15'-DIOXYGENASE"/>
    <property type="match status" value="1"/>
</dbReference>
<sequence length="524" mass="58324">MDSPVAAFPHLTTLDISKNIEFADAVQGTVKGEIPSWVNGSWYRNGPGVVHFREESVKHWFDGMALARKFCIENGKASYTSRLVNGDSFKKNTAAGKVVVAEFGTTTASEGFLGRVKNALTVPEFTDNCLINFLNLGDHLFAITESNFIRQMDPVTLDTMDKVDLAKYLPINIMSSHPLVDAEGNVFSFSSSIFNMGRTKYNLLKFPAAKPGTPLETILSSSESLCSIDSSWRVSPSYHHSFAMSKKYAVFVEMPLKIDIPKMAVAHLRHMCYSDCIEVLPDTQTRVYLVDKETGKQHSVTFLCDPLIVYHHVNAYDDGDHVVLDLSCYKKNGFYDKFTMANLSLKPEEFAKIYSSDDETVKTTRFVLPLTEENTSGNLVKLSNTTCTAERQKGGEIYCTSEVLSIGTECAVINNAYLGRKYKYFYSPGGLKLPPGEMLAKIDVEKKERVQMWQEKGCWASQPTFVAKPGATQEDDGILMSSVTNENGKPFLLMLDAKDFSEVARIHFDANIPPDVHGIFVPKA</sequence>
<dbReference type="STRING" id="51511.ENSCSAVP00000010944"/>
<reference evidence="5" key="2">
    <citation type="submission" date="2025-08" db="UniProtKB">
        <authorList>
            <consortium name="Ensembl"/>
        </authorList>
    </citation>
    <scope>IDENTIFICATION</scope>
</reference>
<evidence type="ECO:0000256" key="4">
    <source>
        <dbReference type="PIRSR" id="PIRSR604294-1"/>
    </source>
</evidence>
<organism evidence="5 6">
    <name type="scientific">Ciona savignyi</name>
    <name type="common">Pacific transparent sea squirt</name>
    <dbReference type="NCBI Taxonomy" id="51511"/>
    <lineage>
        <taxon>Eukaryota</taxon>
        <taxon>Metazoa</taxon>
        <taxon>Chordata</taxon>
        <taxon>Tunicata</taxon>
        <taxon>Ascidiacea</taxon>
        <taxon>Phlebobranchia</taxon>
        <taxon>Cionidae</taxon>
        <taxon>Ciona</taxon>
    </lineage>
</organism>